<evidence type="ECO:0000313" key="3">
    <source>
        <dbReference type="EMBL" id="QDS72457.1"/>
    </source>
</evidence>
<dbReference type="Proteomes" id="UP000316270">
    <property type="component" value="Chromosome 7"/>
</dbReference>
<dbReference type="InterPro" id="IPR052895">
    <property type="entry name" value="HetReg/Transcr_Mod"/>
</dbReference>
<feature type="domain" description="Heterokaryon incompatibility" evidence="2">
    <location>
        <begin position="134"/>
        <end position="283"/>
    </location>
</feature>
<dbReference type="STRING" id="50376.A0A517L9Z9"/>
<dbReference type="EMBL" id="CP042191">
    <property type="protein sequence ID" value="QDS72457.1"/>
    <property type="molecule type" value="Genomic_DNA"/>
</dbReference>
<proteinExistence type="predicted"/>
<dbReference type="Pfam" id="PF26639">
    <property type="entry name" value="Het-6_barrel"/>
    <property type="match status" value="1"/>
</dbReference>
<protein>
    <recommendedName>
        <fullName evidence="2">Heterokaryon incompatibility domain-containing protein</fullName>
    </recommendedName>
</protein>
<feature type="compositionally biased region" description="Basic and acidic residues" evidence="1">
    <location>
        <begin position="592"/>
        <end position="602"/>
    </location>
</feature>
<dbReference type="PANTHER" id="PTHR24148">
    <property type="entry name" value="ANKYRIN REPEAT DOMAIN-CONTAINING PROTEIN 39 HOMOLOG-RELATED"/>
    <property type="match status" value="1"/>
</dbReference>
<dbReference type="PANTHER" id="PTHR24148:SF64">
    <property type="entry name" value="HETEROKARYON INCOMPATIBILITY DOMAIN-CONTAINING PROTEIN"/>
    <property type="match status" value="1"/>
</dbReference>
<evidence type="ECO:0000256" key="1">
    <source>
        <dbReference type="SAM" id="MobiDB-lite"/>
    </source>
</evidence>
<gene>
    <name evidence="3" type="ORF">FKW77_009596</name>
</gene>
<dbReference type="OrthoDB" id="2288928at2759"/>
<organism evidence="3 4">
    <name type="scientific">Venturia effusa</name>
    <dbReference type="NCBI Taxonomy" id="50376"/>
    <lineage>
        <taxon>Eukaryota</taxon>
        <taxon>Fungi</taxon>
        <taxon>Dikarya</taxon>
        <taxon>Ascomycota</taxon>
        <taxon>Pezizomycotina</taxon>
        <taxon>Dothideomycetes</taxon>
        <taxon>Pleosporomycetidae</taxon>
        <taxon>Venturiales</taxon>
        <taxon>Venturiaceae</taxon>
        <taxon>Venturia</taxon>
    </lineage>
</organism>
<name>A0A517L9Z9_9PEZI</name>
<reference evidence="3 4" key="1">
    <citation type="submission" date="2019-07" db="EMBL/GenBank/DDBJ databases">
        <title>Finished genome of Venturia effusa.</title>
        <authorList>
            <person name="Young C.A."/>
            <person name="Cox M.P."/>
            <person name="Ganley A.R.D."/>
            <person name="David W.J."/>
        </authorList>
    </citation>
    <scope>NUCLEOTIDE SEQUENCE [LARGE SCALE GENOMIC DNA]</scope>
    <source>
        <strain evidence="4">albino</strain>
    </source>
</reference>
<evidence type="ECO:0000259" key="2">
    <source>
        <dbReference type="Pfam" id="PF06985"/>
    </source>
</evidence>
<feature type="region of interest" description="Disordered" evidence="1">
    <location>
        <begin position="576"/>
        <end position="602"/>
    </location>
</feature>
<evidence type="ECO:0000313" key="4">
    <source>
        <dbReference type="Proteomes" id="UP000316270"/>
    </source>
</evidence>
<accession>A0A517L9Z9</accession>
<feature type="compositionally biased region" description="Polar residues" evidence="1">
    <location>
        <begin position="576"/>
        <end position="589"/>
    </location>
</feature>
<sequence length="702" mass="79335">MADHRDEDQGIFYEQWSDDVAPYIPRLKICSEDEDLAEHEFPGSQDKRLADQLLQYMQQKTKRPRPDLGSELTSSAYRSTGPNEIRVLKLAPGSRHEPLVATLELIDLEFKYTWNGGRSRTWFGLSFEKKKVAYTAISYVWGDQRPTRSLMLSGHEVLITPTLDEILRSLRKSDRPITLWADQLCIDQKSDADKRSQVKLMGLIYSRARNTIIWLGPEPGKDAFNALKRLSLGTIGPRLGREDLLDEELEKLRYPQGEDPKAMKNLRMLLRKAWFQRTWIVQEVVLSWEPHIMAGGDTISWQDFSGYCISIDKLGILDDEPADRDNEIGGRRSGLALVVEIDTARHYYFNLSGSMNMFGWLVDTRHAGVTNPLDKVYGILGLCIDGVEPDYGKPVEELFCKVGLKFVQDGIDQMEQHKITRVLICIDHDTDVTKYRLPSWVPDWSQPRLTIPLAYKTSSLAIYRAGGELHDQIVFSVDADNMILRAPAIPVSNVVYTSETFSNLELTLTDSSTSNPSLRQCINFFSLCQFSAPKSQPDGNFWHTFCATLVAGKDNSGNKMPADYIEILSFLCDQTSGQSPTFPGQTYTPRQKKPEGRGRLTSDHFKKGKSGRMFKALNVAYRNALLNRRLCWTDTQDVVLAPRFTREGDSISIIPGCDVPFVLRGIGGDNYKVVGECYADLLTDGTWISQSPSNALREISIV</sequence>
<keyword evidence="4" id="KW-1185">Reference proteome</keyword>
<dbReference type="Pfam" id="PF06985">
    <property type="entry name" value="HET"/>
    <property type="match status" value="1"/>
</dbReference>
<dbReference type="InterPro" id="IPR010730">
    <property type="entry name" value="HET"/>
</dbReference>
<dbReference type="AlphaFoldDB" id="A0A517L9Z9"/>